<comment type="caution">
    <text evidence="2">The sequence shown here is derived from an EMBL/GenBank/DDBJ whole genome shotgun (WGS) entry which is preliminary data.</text>
</comment>
<dbReference type="Proteomes" id="UP001608902">
    <property type="component" value="Unassembled WGS sequence"/>
</dbReference>
<dbReference type="CDD" id="cd01650">
    <property type="entry name" value="RT_nLTR_like"/>
    <property type="match status" value="1"/>
</dbReference>
<dbReference type="InterPro" id="IPR043502">
    <property type="entry name" value="DNA/RNA_pol_sf"/>
</dbReference>
<dbReference type="InterPro" id="IPR000477">
    <property type="entry name" value="RT_dom"/>
</dbReference>
<dbReference type="PRINTS" id="PR01345">
    <property type="entry name" value="CERVTRCPTASE"/>
</dbReference>
<accession>A0ABD6E1H6</accession>
<dbReference type="PANTHER" id="PTHR33332">
    <property type="entry name" value="REVERSE TRANSCRIPTASE DOMAIN-CONTAINING PROTEIN"/>
    <property type="match status" value="1"/>
</dbReference>
<evidence type="ECO:0000313" key="2">
    <source>
        <dbReference type="EMBL" id="MFH4973383.1"/>
    </source>
</evidence>
<dbReference type="EMBL" id="JBGFUD010000020">
    <property type="protein sequence ID" value="MFH4973383.1"/>
    <property type="molecule type" value="Genomic_DNA"/>
</dbReference>
<sequence length="571" mass="66111">MLFDLPSDPSPDNIVTDDLSRAELFQKYFLSVYTNDNSITHPPLNINNYNDTYIDYVDITAEDVYKELKSLPTKSNISPDGIPYIFLKKTADTISSPLCHIFCRSLLTGKVPTVWKKAIIRPIHKKGSKLDPQNYRPISLTCATSKLLERLVARRLKKYFNDNHYFSAYQYGFLDKRSTSSVLLRTVQCWLSHVDNGGYIDCLYFDFRKAFDSVSLPKLFLKMSSYGIHGSLHRWLCDFLTGRSLAVSINNKICKFETFHNGVPQGSVLGPLLFLIFINDLTSSLPPDSTCFLYADDIKVFTYLDNLQCIFNAVDQWAHKWLLPLAPEKTTLIRFGKKNLNNPVVINGSRLLASSTVKDLGVTINSSHRFHDHISNIVRKANTRSLILRPFSTRDPFVLTGLFIVYVRPLLEYASQVWSPSNPNFDKRYVNMIENVQRRFTKRVLRRCISTEARTYTERLKTLSLQTLEFRRFFFDLVMVYCIVQNEIHLSFDEFFMISPNIGRTRFSNRYKLFIKRYRSNAFKYFFSNRVIHAWNSLPQQTVDASSIKSFKNLLLKVIPVSLGFRSLIDP</sequence>
<keyword evidence="3" id="KW-1185">Reference proteome</keyword>
<protein>
    <recommendedName>
        <fullName evidence="1">Reverse transcriptase domain-containing protein</fullName>
    </recommendedName>
</protein>
<dbReference type="SUPFAM" id="SSF56672">
    <property type="entry name" value="DNA/RNA polymerases"/>
    <property type="match status" value="1"/>
</dbReference>
<organism evidence="2 3">
    <name type="scientific">Gnathostoma spinigerum</name>
    <dbReference type="NCBI Taxonomy" id="75299"/>
    <lineage>
        <taxon>Eukaryota</taxon>
        <taxon>Metazoa</taxon>
        <taxon>Ecdysozoa</taxon>
        <taxon>Nematoda</taxon>
        <taxon>Chromadorea</taxon>
        <taxon>Rhabditida</taxon>
        <taxon>Spirurina</taxon>
        <taxon>Gnathostomatomorpha</taxon>
        <taxon>Gnathostomatoidea</taxon>
        <taxon>Gnathostomatidae</taxon>
        <taxon>Gnathostoma</taxon>
    </lineage>
</organism>
<dbReference type="Pfam" id="PF00078">
    <property type="entry name" value="RVT_1"/>
    <property type="match status" value="1"/>
</dbReference>
<dbReference type="AlphaFoldDB" id="A0ABD6E1H6"/>
<feature type="domain" description="Reverse transcriptase" evidence="1">
    <location>
        <begin position="104"/>
        <end position="364"/>
    </location>
</feature>
<reference evidence="2 3" key="1">
    <citation type="submission" date="2024-08" db="EMBL/GenBank/DDBJ databases">
        <title>Gnathostoma spinigerum genome.</title>
        <authorList>
            <person name="Gonzalez-Bertolin B."/>
            <person name="Monzon S."/>
            <person name="Zaballos A."/>
            <person name="Jimenez P."/>
            <person name="Dekumyoy P."/>
            <person name="Varona S."/>
            <person name="Cuesta I."/>
            <person name="Sumanam S."/>
            <person name="Adisakwattana P."/>
            <person name="Gasser R.B."/>
            <person name="Hernandez-Gonzalez A."/>
            <person name="Young N.D."/>
            <person name="Perteguer M.J."/>
        </authorList>
    </citation>
    <scope>NUCLEOTIDE SEQUENCE [LARGE SCALE GENOMIC DNA]</scope>
    <source>
        <strain evidence="2">AL3</strain>
        <tissue evidence="2">Liver</tissue>
    </source>
</reference>
<evidence type="ECO:0000259" key="1">
    <source>
        <dbReference type="PROSITE" id="PS50878"/>
    </source>
</evidence>
<gene>
    <name evidence="2" type="ORF">AB6A40_000092</name>
</gene>
<name>A0ABD6E1H6_9BILA</name>
<dbReference type="PROSITE" id="PS50878">
    <property type="entry name" value="RT_POL"/>
    <property type="match status" value="1"/>
</dbReference>
<evidence type="ECO:0000313" key="3">
    <source>
        <dbReference type="Proteomes" id="UP001608902"/>
    </source>
</evidence>
<proteinExistence type="predicted"/>